<gene>
    <name evidence="2" type="ORF">BZZ03_10175</name>
</gene>
<evidence type="ECO:0000313" key="3">
    <source>
        <dbReference type="Proteomes" id="UP000194606"/>
    </source>
</evidence>
<sequence>MSNKSQYCKINFFLSILKDIIFPTSVIIVIVRQRVEWEINCVTSRQSGNGRQSQPNGVIIAIEDYLISLDNKYNSNNTTQLIESKASSYICRVSSLLKNLSEAIS</sequence>
<evidence type="ECO:0000313" key="2">
    <source>
        <dbReference type="EMBL" id="OUK03747.1"/>
    </source>
</evidence>
<protein>
    <submittedName>
        <fullName evidence="2">Uncharacterized protein</fullName>
    </submittedName>
</protein>
<proteinExistence type="predicted"/>
<keyword evidence="1" id="KW-1133">Transmembrane helix</keyword>
<dbReference type="Proteomes" id="UP000194606">
    <property type="component" value="Unassembled WGS sequence"/>
</dbReference>
<evidence type="ECO:0000256" key="1">
    <source>
        <dbReference type="SAM" id="Phobius"/>
    </source>
</evidence>
<dbReference type="AlphaFoldDB" id="A0A252CAY9"/>
<name>A0A252CAY9_9LACT</name>
<keyword evidence="1" id="KW-0812">Transmembrane</keyword>
<comment type="caution">
    <text evidence="2">The sequence shown here is derived from an EMBL/GenBank/DDBJ whole genome shotgun (WGS) entry which is preliminary data.</text>
</comment>
<organism evidence="2 3">
    <name type="scientific">Lactococcus petauri</name>
    <dbReference type="NCBI Taxonomy" id="1940789"/>
    <lineage>
        <taxon>Bacteria</taxon>
        <taxon>Bacillati</taxon>
        <taxon>Bacillota</taxon>
        <taxon>Bacilli</taxon>
        <taxon>Lactobacillales</taxon>
        <taxon>Streptococcaceae</taxon>
        <taxon>Lactococcus</taxon>
    </lineage>
</organism>
<feature type="transmembrane region" description="Helical" evidence="1">
    <location>
        <begin position="12"/>
        <end position="31"/>
    </location>
</feature>
<keyword evidence="1" id="KW-0472">Membrane</keyword>
<accession>A0A252CAY9</accession>
<dbReference type="EMBL" id="MUIZ01000007">
    <property type="protein sequence ID" value="OUK03747.1"/>
    <property type="molecule type" value="Genomic_DNA"/>
</dbReference>
<reference evidence="2 3" key="1">
    <citation type="submission" date="2017-02" db="EMBL/GenBank/DDBJ databases">
        <authorList>
            <person name="Peterson S.W."/>
        </authorList>
    </citation>
    <scope>NUCLEOTIDE SEQUENCE [LARGE SCALE GENOMIC DNA]</scope>
    <source>
        <strain evidence="2">159469</strain>
    </source>
</reference>